<dbReference type="EMBL" id="CP019327">
    <property type="protein sequence ID" value="APX95822.1"/>
    <property type="molecule type" value="Genomic_DNA"/>
</dbReference>
<dbReference type="InterPro" id="IPR051554">
    <property type="entry name" value="Acetyltransferase_Eis"/>
</dbReference>
<dbReference type="InterPro" id="IPR036527">
    <property type="entry name" value="SCP2_sterol-bd_dom_sf"/>
</dbReference>
<dbReference type="Pfam" id="PF17668">
    <property type="entry name" value="Acetyltransf_17"/>
    <property type="match status" value="1"/>
</dbReference>
<dbReference type="RefSeq" id="WP_076578223.1">
    <property type="nucleotide sequence ID" value="NZ_CP019327.1"/>
</dbReference>
<evidence type="ECO:0000313" key="5">
    <source>
        <dbReference type="EMBL" id="SIR07752.1"/>
    </source>
</evidence>
<dbReference type="GO" id="GO:0030649">
    <property type="term" value="P:aminoglycoside antibiotic catabolic process"/>
    <property type="evidence" value="ECO:0007669"/>
    <property type="project" value="TreeGrafter"/>
</dbReference>
<accession>A0A1N6XZD9</accession>
<dbReference type="Gene3D" id="3.30.1050.10">
    <property type="entry name" value="SCP2 sterol-binding domain"/>
    <property type="match status" value="1"/>
</dbReference>
<protein>
    <submittedName>
        <fullName evidence="4">GNAT family N-acetyltransferase</fullName>
    </submittedName>
    <submittedName>
        <fullName evidence="5">Predicted acetyltransferase</fullName>
    </submittedName>
</protein>
<evidence type="ECO:0000313" key="6">
    <source>
        <dbReference type="Proteomes" id="UP000185687"/>
    </source>
</evidence>
<dbReference type="AlphaFoldDB" id="A0A1N6XZD9"/>
<dbReference type="STRING" id="588898.BB347_03860"/>
<keyword evidence="5" id="KW-0808">Transferase</keyword>
<dbReference type="InterPro" id="IPR041380">
    <property type="entry name" value="Acetyltransf_17"/>
</dbReference>
<proteinExistence type="predicted"/>
<evidence type="ECO:0000259" key="3">
    <source>
        <dbReference type="Pfam" id="PF17668"/>
    </source>
</evidence>
<reference evidence="5 6" key="2">
    <citation type="submission" date="2017-01" db="EMBL/GenBank/DDBJ databases">
        <authorList>
            <person name="Mah S.A."/>
            <person name="Swanson W.J."/>
            <person name="Moy G.W."/>
            <person name="Vacquier V.D."/>
        </authorList>
    </citation>
    <scope>NUCLEOTIDE SEQUENCE [LARGE SCALE GENOMIC DNA]</scope>
    <source>
        <strain evidence="5 6">CGMCC 1.8909</strain>
    </source>
</reference>
<dbReference type="SUPFAM" id="SSF55729">
    <property type="entry name" value="Acyl-CoA N-acyltransferases (Nat)"/>
    <property type="match status" value="1"/>
</dbReference>
<sequence>MADYRPIPDERELFHDYRSYAFRPEEGVPAYDPDEHESPRDTLGSRRGLYVDGESDPAPRCVCRHYWLESRVRGDRHRTAGIASVAAPPEYRRNGHVAKLLAESLAEYRDHDVRFSVLWPFQYRFYRHYGWDTANGVLIHECAPDVLSFSEGRTASGDGTLSRCGPDDYDRLEAAYQTHLEQYALSLERDETWWRHRVFGGHSHDPFVYAYERDGRVEGYLVYTIDGDLGDRTMAVDELVFTDLEALRGLLSFCRDHDSQVERVRLRLPKNVPLRAIIRDPDEIETTLADGPMVRIVDVAAALSALSYPACESDLTLRVEDPVSDWNDDLFTLSVETGLGKCSRIAGRADSDENADDDPDISLDIGALSQLVVGTHSATTLERMGRLEASEGASVDTLSRLFPTSDVYLGDRF</sequence>
<reference evidence="4 7" key="1">
    <citation type="submission" date="2017-01" db="EMBL/GenBank/DDBJ databases">
        <title>Complete genome sequence of Haloterrigena daqingensis type strain (JX313T).</title>
        <authorList>
            <person name="Shuang W."/>
        </authorList>
    </citation>
    <scope>NUCLEOTIDE SEQUENCE [LARGE SCALE GENOMIC DNA]</scope>
    <source>
        <strain evidence="4 7">JX313</strain>
    </source>
</reference>
<keyword evidence="6" id="KW-1185">Reference proteome</keyword>
<evidence type="ECO:0000313" key="7">
    <source>
        <dbReference type="Proteomes" id="UP000187321"/>
    </source>
</evidence>
<feature type="domain" description="Enhanced intracellular survival protein" evidence="2">
    <location>
        <begin position="299"/>
        <end position="409"/>
    </location>
</feature>
<dbReference type="SUPFAM" id="SSF55718">
    <property type="entry name" value="SCP-like"/>
    <property type="match status" value="1"/>
</dbReference>
<dbReference type="InterPro" id="IPR016181">
    <property type="entry name" value="Acyl_CoA_acyltransferase"/>
</dbReference>
<dbReference type="Pfam" id="PF13527">
    <property type="entry name" value="Acetyltransf_9"/>
    <property type="match status" value="1"/>
</dbReference>
<evidence type="ECO:0000313" key="4">
    <source>
        <dbReference type="EMBL" id="APX95822.1"/>
    </source>
</evidence>
<dbReference type="OrthoDB" id="212302at2157"/>
<dbReference type="GO" id="GO:0034069">
    <property type="term" value="F:aminoglycoside N-acetyltransferase activity"/>
    <property type="evidence" value="ECO:0007669"/>
    <property type="project" value="TreeGrafter"/>
</dbReference>
<evidence type="ECO:0000259" key="2">
    <source>
        <dbReference type="Pfam" id="PF13530"/>
    </source>
</evidence>
<dbReference type="PANTHER" id="PTHR37817:SF1">
    <property type="entry name" value="N-ACETYLTRANSFERASE EIS"/>
    <property type="match status" value="1"/>
</dbReference>
<dbReference type="Pfam" id="PF13530">
    <property type="entry name" value="SCP2_2"/>
    <property type="match status" value="1"/>
</dbReference>
<feature type="domain" description="Eis-like acetyltransferase" evidence="3">
    <location>
        <begin position="186"/>
        <end position="296"/>
    </location>
</feature>
<dbReference type="KEGG" id="hda:BB347_03860"/>
<organism evidence="5 6">
    <name type="scientific">Natronorubrum daqingense</name>
    <dbReference type="NCBI Taxonomy" id="588898"/>
    <lineage>
        <taxon>Archaea</taxon>
        <taxon>Methanobacteriati</taxon>
        <taxon>Methanobacteriota</taxon>
        <taxon>Stenosarchaea group</taxon>
        <taxon>Halobacteria</taxon>
        <taxon>Halobacteriales</taxon>
        <taxon>Natrialbaceae</taxon>
        <taxon>Natronorubrum</taxon>
    </lineage>
</organism>
<dbReference type="GeneID" id="30955049"/>
<dbReference type="Proteomes" id="UP000187321">
    <property type="component" value="Chromosome"/>
</dbReference>
<dbReference type="PANTHER" id="PTHR37817">
    <property type="entry name" value="N-ACETYLTRANSFERASE EIS"/>
    <property type="match status" value="1"/>
</dbReference>
<feature type="region of interest" description="Disordered" evidence="1">
    <location>
        <begin position="25"/>
        <end position="46"/>
    </location>
</feature>
<evidence type="ECO:0000256" key="1">
    <source>
        <dbReference type="SAM" id="MobiDB-lite"/>
    </source>
</evidence>
<dbReference type="Gene3D" id="3.40.630.30">
    <property type="match status" value="2"/>
</dbReference>
<gene>
    <name evidence="4" type="ORF">BB347_03860</name>
    <name evidence="5" type="ORF">SAMN05421809_0267</name>
</gene>
<dbReference type="EMBL" id="FTNP01000001">
    <property type="protein sequence ID" value="SIR07752.1"/>
    <property type="molecule type" value="Genomic_DNA"/>
</dbReference>
<name>A0A1N6XZD9_9EURY</name>
<dbReference type="InterPro" id="IPR025559">
    <property type="entry name" value="Eis_dom"/>
</dbReference>
<dbReference type="Proteomes" id="UP000185687">
    <property type="component" value="Unassembled WGS sequence"/>
</dbReference>